<dbReference type="AlphaFoldDB" id="A0A8A4U0R4"/>
<dbReference type="InterPro" id="IPR036890">
    <property type="entry name" value="HATPase_C_sf"/>
</dbReference>
<feature type="transmembrane region" description="Helical" evidence="10">
    <location>
        <begin position="136"/>
        <end position="159"/>
    </location>
</feature>
<dbReference type="SMART" id="SM00387">
    <property type="entry name" value="HATPase_c"/>
    <property type="match status" value="1"/>
</dbReference>
<evidence type="ECO:0000313" key="14">
    <source>
        <dbReference type="Proteomes" id="UP000663929"/>
    </source>
</evidence>
<proteinExistence type="predicted"/>
<gene>
    <name evidence="13" type="ORF">J3U87_07655</name>
</gene>
<evidence type="ECO:0000313" key="13">
    <source>
        <dbReference type="EMBL" id="QTD52335.1"/>
    </source>
</evidence>
<dbReference type="EC" id="2.7.13.3" evidence="3"/>
<keyword evidence="9" id="KW-0902">Two-component regulatory system</keyword>
<dbReference type="SMART" id="SM00388">
    <property type="entry name" value="HisKA"/>
    <property type="match status" value="1"/>
</dbReference>
<evidence type="ECO:0000259" key="12">
    <source>
        <dbReference type="PROSITE" id="PS50885"/>
    </source>
</evidence>
<evidence type="ECO:0000256" key="2">
    <source>
        <dbReference type="ARBA" id="ARBA00004370"/>
    </source>
</evidence>
<accession>A0A8A4U0R4</accession>
<dbReference type="GO" id="GO:0005886">
    <property type="term" value="C:plasma membrane"/>
    <property type="evidence" value="ECO:0007669"/>
    <property type="project" value="TreeGrafter"/>
</dbReference>
<dbReference type="GO" id="GO:0000155">
    <property type="term" value="F:phosphorelay sensor kinase activity"/>
    <property type="evidence" value="ECO:0007669"/>
    <property type="project" value="InterPro"/>
</dbReference>
<comment type="subcellular location">
    <subcellularLocation>
        <location evidence="2">Membrane</location>
    </subcellularLocation>
</comment>
<keyword evidence="7 13" id="KW-0418">Kinase</keyword>
<evidence type="ECO:0000256" key="6">
    <source>
        <dbReference type="ARBA" id="ARBA00022692"/>
    </source>
</evidence>
<feature type="domain" description="HAMP" evidence="12">
    <location>
        <begin position="160"/>
        <end position="213"/>
    </location>
</feature>
<evidence type="ECO:0000256" key="5">
    <source>
        <dbReference type="ARBA" id="ARBA00022679"/>
    </source>
</evidence>
<dbReference type="KEGG" id="scor:J3U87_07655"/>
<dbReference type="PANTHER" id="PTHR45436">
    <property type="entry name" value="SENSOR HISTIDINE KINASE YKOH"/>
    <property type="match status" value="1"/>
</dbReference>
<dbReference type="InterPro" id="IPR003594">
    <property type="entry name" value="HATPase_dom"/>
</dbReference>
<dbReference type="InterPro" id="IPR003661">
    <property type="entry name" value="HisK_dim/P_dom"/>
</dbReference>
<dbReference type="PROSITE" id="PS50109">
    <property type="entry name" value="HIS_KIN"/>
    <property type="match status" value="1"/>
</dbReference>
<dbReference type="Gene3D" id="6.10.340.10">
    <property type="match status" value="1"/>
</dbReference>
<dbReference type="RefSeq" id="WP_237382443.1">
    <property type="nucleotide sequence ID" value="NZ_CP071793.1"/>
</dbReference>
<dbReference type="SUPFAM" id="SSF47384">
    <property type="entry name" value="Homodimeric domain of signal transducing histidine kinase"/>
    <property type="match status" value="1"/>
</dbReference>
<dbReference type="InterPro" id="IPR050428">
    <property type="entry name" value="TCS_sensor_his_kinase"/>
</dbReference>
<evidence type="ECO:0000256" key="9">
    <source>
        <dbReference type="ARBA" id="ARBA00023012"/>
    </source>
</evidence>
<evidence type="ECO:0000259" key="11">
    <source>
        <dbReference type="PROSITE" id="PS50109"/>
    </source>
</evidence>
<evidence type="ECO:0000256" key="10">
    <source>
        <dbReference type="SAM" id="Phobius"/>
    </source>
</evidence>
<keyword evidence="4" id="KW-0597">Phosphoprotein</keyword>
<dbReference type="Pfam" id="PF00512">
    <property type="entry name" value="HisKA"/>
    <property type="match status" value="1"/>
</dbReference>
<evidence type="ECO:0000256" key="7">
    <source>
        <dbReference type="ARBA" id="ARBA00022777"/>
    </source>
</evidence>
<evidence type="ECO:0000256" key="3">
    <source>
        <dbReference type="ARBA" id="ARBA00012438"/>
    </source>
</evidence>
<dbReference type="PROSITE" id="PS50885">
    <property type="entry name" value="HAMP"/>
    <property type="match status" value="1"/>
</dbReference>
<name>A0A8A4U0R4_SULCO</name>
<dbReference type="CDD" id="cd00082">
    <property type="entry name" value="HisKA"/>
    <property type="match status" value="1"/>
</dbReference>
<dbReference type="SUPFAM" id="SSF55874">
    <property type="entry name" value="ATPase domain of HSP90 chaperone/DNA topoisomerase II/histidine kinase"/>
    <property type="match status" value="1"/>
</dbReference>
<sequence length="405" mass="45324">MRFKRGIATRIQRFFLGFALLMSAVFSVLILGYSWVIEDNIFNRLVEREAAFIADQYAKTGMVVAPRPAFMTLYDSWDQMPDPIPRQHRADPNRIEFDDAVDGTIHTRQVDLGPTTAVLAANVSGYEVSRDYLPTVSLWLLLGIALTCALAAWVSSLVAKSAVEPLRRLTDAVAEVGQRDMKPGFARDYPDDEVGFLAETIEASITHLQTVLQRETDFTRDVSHELRTPASVLTLLSNQLETDSDMTPENRKLLQNTVVELNQTISTLLALAREENMDIRETALLPLLEESVIHHFQLSRNDSFDLQIEVPSPVKVRCNAHLATILFNNLLTNAMRYASEPGLRISADDGHLIFENAADGDAPRASGGLGLGLNLAKRVCNRFHWTMRVERTESVFRVRIEFPGG</sequence>
<keyword evidence="8 10" id="KW-1133">Transmembrane helix</keyword>
<reference evidence="13" key="1">
    <citation type="submission" date="2021-03" db="EMBL/GenBank/DDBJ databases">
        <title>Acanthopleuribacteraceae sp. M133.</title>
        <authorList>
            <person name="Wang G."/>
        </authorList>
    </citation>
    <scope>NUCLEOTIDE SEQUENCE</scope>
    <source>
        <strain evidence="13">M133</strain>
    </source>
</reference>
<evidence type="ECO:0000256" key="1">
    <source>
        <dbReference type="ARBA" id="ARBA00000085"/>
    </source>
</evidence>
<keyword evidence="14" id="KW-1185">Reference proteome</keyword>
<dbReference type="Gene3D" id="3.30.565.10">
    <property type="entry name" value="Histidine kinase-like ATPase, C-terminal domain"/>
    <property type="match status" value="1"/>
</dbReference>
<comment type="catalytic activity">
    <reaction evidence="1">
        <text>ATP + protein L-histidine = ADP + protein N-phospho-L-histidine.</text>
        <dbReference type="EC" id="2.7.13.3"/>
    </reaction>
</comment>
<evidence type="ECO:0000256" key="8">
    <source>
        <dbReference type="ARBA" id="ARBA00022989"/>
    </source>
</evidence>
<keyword evidence="10" id="KW-0472">Membrane</keyword>
<organism evidence="13 14">
    <name type="scientific">Sulfidibacter corallicola</name>
    <dbReference type="NCBI Taxonomy" id="2818388"/>
    <lineage>
        <taxon>Bacteria</taxon>
        <taxon>Pseudomonadati</taxon>
        <taxon>Acidobacteriota</taxon>
        <taxon>Holophagae</taxon>
        <taxon>Acanthopleuribacterales</taxon>
        <taxon>Acanthopleuribacteraceae</taxon>
        <taxon>Sulfidibacter</taxon>
    </lineage>
</organism>
<keyword evidence="5" id="KW-0808">Transferase</keyword>
<feature type="domain" description="Histidine kinase" evidence="11">
    <location>
        <begin position="221"/>
        <end position="405"/>
    </location>
</feature>
<feature type="transmembrane region" description="Helical" evidence="10">
    <location>
        <begin position="14"/>
        <end position="36"/>
    </location>
</feature>
<dbReference type="InterPro" id="IPR005467">
    <property type="entry name" value="His_kinase_dom"/>
</dbReference>
<dbReference type="EMBL" id="CP071793">
    <property type="protein sequence ID" value="QTD52335.1"/>
    <property type="molecule type" value="Genomic_DNA"/>
</dbReference>
<dbReference type="PANTHER" id="PTHR45436:SF16">
    <property type="entry name" value="HISTIDINE KINASE"/>
    <property type="match status" value="1"/>
</dbReference>
<evidence type="ECO:0000256" key="4">
    <source>
        <dbReference type="ARBA" id="ARBA00022553"/>
    </source>
</evidence>
<dbReference type="Gene3D" id="1.10.287.130">
    <property type="match status" value="1"/>
</dbReference>
<dbReference type="Proteomes" id="UP000663929">
    <property type="component" value="Chromosome"/>
</dbReference>
<keyword evidence="6 10" id="KW-0812">Transmembrane</keyword>
<protein>
    <recommendedName>
        <fullName evidence="3">histidine kinase</fullName>
        <ecNumber evidence="3">2.7.13.3</ecNumber>
    </recommendedName>
</protein>
<dbReference type="InterPro" id="IPR036097">
    <property type="entry name" value="HisK_dim/P_sf"/>
</dbReference>
<dbReference type="InterPro" id="IPR003660">
    <property type="entry name" value="HAMP_dom"/>
</dbReference>